<accession>A0ABQ9YU84</accession>
<evidence type="ECO:0000313" key="2">
    <source>
        <dbReference type="Proteomes" id="UP001234178"/>
    </source>
</evidence>
<keyword evidence="2" id="KW-1185">Reference proteome</keyword>
<comment type="caution">
    <text evidence="1">The sequence shown here is derived from an EMBL/GenBank/DDBJ whole genome shotgun (WGS) entry which is preliminary data.</text>
</comment>
<protein>
    <submittedName>
        <fullName evidence="1">Uncharacterized protein</fullName>
    </submittedName>
</protein>
<sequence length="69" mass="6974">MELTPPAPSALVPSAPSVGQVTPVVITMLVRDSTPVVASTPATVATVPATPDLAFLFQNLVSTTLQDSG</sequence>
<dbReference type="EMBL" id="JAOYFB010000001">
    <property type="protein sequence ID" value="KAK4004214.1"/>
    <property type="molecule type" value="Genomic_DNA"/>
</dbReference>
<evidence type="ECO:0000313" key="1">
    <source>
        <dbReference type="EMBL" id="KAK4004214.1"/>
    </source>
</evidence>
<name>A0ABQ9YU84_9CRUS</name>
<proteinExistence type="predicted"/>
<dbReference type="Proteomes" id="UP001234178">
    <property type="component" value="Unassembled WGS sequence"/>
</dbReference>
<reference evidence="1 2" key="1">
    <citation type="journal article" date="2023" name="Nucleic Acids Res.">
        <title>The hologenome of Daphnia magna reveals possible DNA methylation and microbiome-mediated evolution of the host genome.</title>
        <authorList>
            <person name="Chaturvedi A."/>
            <person name="Li X."/>
            <person name="Dhandapani V."/>
            <person name="Marshall H."/>
            <person name="Kissane S."/>
            <person name="Cuenca-Cambronero M."/>
            <person name="Asole G."/>
            <person name="Calvet F."/>
            <person name="Ruiz-Romero M."/>
            <person name="Marangio P."/>
            <person name="Guigo R."/>
            <person name="Rago D."/>
            <person name="Mirbahai L."/>
            <person name="Eastwood N."/>
            <person name="Colbourne J.K."/>
            <person name="Zhou J."/>
            <person name="Mallon E."/>
            <person name="Orsini L."/>
        </authorList>
    </citation>
    <scope>NUCLEOTIDE SEQUENCE [LARGE SCALE GENOMIC DNA]</scope>
    <source>
        <strain evidence="1">LRV0_1</strain>
    </source>
</reference>
<organism evidence="1 2">
    <name type="scientific">Daphnia magna</name>
    <dbReference type="NCBI Taxonomy" id="35525"/>
    <lineage>
        <taxon>Eukaryota</taxon>
        <taxon>Metazoa</taxon>
        <taxon>Ecdysozoa</taxon>
        <taxon>Arthropoda</taxon>
        <taxon>Crustacea</taxon>
        <taxon>Branchiopoda</taxon>
        <taxon>Diplostraca</taxon>
        <taxon>Cladocera</taxon>
        <taxon>Anomopoda</taxon>
        <taxon>Daphniidae</taxon>
        <taxon>Daphnia</taxon>
    </lineage>
</organism>
<gene>
    <name evidence="1" type="ORF">OUZ56_005956</name>
</gene>